<reference evidence="1" key="1">
    <citation type="journal article" date="2021" name="Proc. Natl. Acad. Sci. U.S.A.">
        <title>A Catalog of Tens of Thousands of Viruses from Human Metagenomes Reveals Hidden Associations with Chronic Diseases.</title>
        <authorList>
            <person name="Tisza M.J."/>
            <person name="Buck C.B."/>
        </authorList>
    </citation>
    <scope>NUCLEOTIDE SEQUENCE</scope>
    <source>
        <strain evidence="1">CtFiA6</strain>
    </source>
</reference>
<dbReference type="EMBL" id="BK014714">
    <property type="protein sequence ID" value="DAD69058.1"/>
    <property type="molecule type" value="Genomic_DNA"/>
</dbReference>
<evidence type="ECO:0000313" key="1">
    <source>
        <dbReference type="EMBL" id="DAD69058.1"/>
    </source>
</evidence>
<accession>A0A8S5LGI6</accession>
<protein>
    <submittedName>
        <fullName evidence="1">Uncharacterized protein</fullName>
    </submittedName>
</protein>
<proteinExistence type="predicted"/>
<name>A0A8S5LGI6_9CAUD</name>
<sequence length="55" mass="6265">MIAIKVKVISDFYDSTAGNILRSVGDTLEVTDERYNVLEKYKVVEKIENKQSKDA</sequence>
<organism evidence="1">
    <name type="scientific">Siphoviridae sp. ctFiA6</name>
    <dbReference type="NCBI Taxonomy" id="2823573"/>
    <lineage>
        <taxon>Viruses</taxon>
        <taxon>Duplodnaviria</taxon>
        <taxon>Heunggongvirae</taxon>
        <taxon>Uroviricota</taxon>
        <taxon>Caudoviricetes</taxon>
    </lineage>
</organism>